<proteinExistence type="predicted"/>
<evidence type="ECO:0000259" key="1">
    <source>
        <dbReference type="PROSITE" id="PS50097"/>
    </source>
</evidence>
<dbReference type="InterPro" id="IPR000210">
    <property type="entry name" value="BTB/POZ_dom"/>
</dbReference>
<gene>
    <name evidence="2" type="ORF">TWF970_009516</name>
</gene>
<evidence type="ECO:0000313" key="2">
    <source>
        <dbReference type="EMBL" id="KAF3285949.1"/>
    </source>
</evidence>
<dbReference type="SUPFAM" id="SSF54695">
    <property type="entry name" value="POZ domain"/>
    <property type="match status" value="1"/>
</dbReference>
<comment type="caution">
    <text evidence="2">The sequence shown here is derived from an EMBL/GenBank/DDBJ whole genome shotgun (WGS) entry which is preliminary data.</text>
</comment>
<dbReference type="OrthoDB" id="6359816at2759"/>
<dbReference type="EMBL" id="JAABOJ010000006">
    <property type="protein sequence ID" value="KAF3285949.1"/>
    <property type="molecule type" value="Genomic_DNA"/>
</dbReference>
<evidence type="ECO:0000313" key="3">
    <source>
        <dbReference type="Proteomes" id="UP000474640"/>
    </source>
</evidence>
<dbReference type="InterPro" id="IPR011333">
    <property type="entry name" value="SKP1/BTB/POZ_sf"/>
</dbReference>
<dbReference type="Proteomes" id="UP000474640">
    <property type="component" value="Unassembled WGS sequence"/>
</dbReference>
<protein>
    <recommendedName>
        <fullName evidence="1">BTB domain-containing protein</fullName>
    </recommendedName>
</protein>
<name>A0A7C8RGV0_ORBOL</name>
<accession>A0A7C8RGV0</accession>
<sequence>MADWQGNPKRDRSRVVATEIRTVTSIMAFKEMPIYLYSKPDVILVIGDSEFEIEAHEYTLASQSEFFKAALRSGLKNPKKDASHYPKSPRTI</sequence>
<feature type="domain" description="BTB" evidence="1">
    <location>
        <begin position="40"/>
        <end position="92"/>
    </location>
</feature>
<dbReference type="CDD" id="cd18186">
    <property type="entry name" value="BTB_POZ_ZBTB_KLHL-like"/>
    <property type="match status" value="1"/>
</dbReference>
<dbReference type="AlphaFoldDB" id="A0A7C8RGV0"/>
<organism evidence="2 3">
    <name type="scientific">Orbilia oligospora</name>
    <name type="common">Nematode-trapping fungus</name>
    <name type="synonym">Arthrobotrys oligospora</name>
    <dbReference type="NCBI Taxonomy" id="2813651"/>
    <lineage>
        <taxon>Eukaryota</taxon>
        <taxon>Fungi</taxon>
        <taxon>Dikarya</taxon>
        <taxon>Ascomycota</taxon>
        <taxon>Pezizomycotina</taxon>
        <taxon>Orbiliomycetes</taxon>
        <taxon>Orbiliales</taxon>
        <taxon>Orbiliaceae</taxon>
        <taxon>Orbilia</taxon>
    </lineage>
</organism>
<dbReference type="PROSITE" id="PS50097">
    <property type="entry name" value="BTB"/>
    <property type="match status" value="1"/>
</dbReference>
<reference evidence="2 3" key="1">
    <citation type="submission" date="2020-01" db="EMBL/GenBank/DDBJ databases">
        <authorList>
            <person name="Palmer J.M."/>
        </authorList>
    </citation>
    <scope>NUCLEOTIDE SEQUENCE [LARGE SCALE GENOMIC DNA]</scope>
    <source>
        <strain evidence="2 3">TWF970</strain>
    </source>
</reference>
<dbReference type="Pfam" id="PF00651">
    <property type="entry name" value="BTB"/>
    <property type="match status" value="1"/>
</dbReference>
<dbReference type="Gene3D" id="3.30.710.10">
    <property type="entry name" value="Potassium Channel Kv1.1, Chain A"/>
    <property type="match status" value="1"/>
</dbReference>